<sequence length="170" mass="19965">MNELNPPSTHELLRDLDVNVFSSVKSKEIDHFSTYKEKKIEVYFQLSNLYSLLTAESYQSFSKNKEYLDKLSLKDKQKELKEMSKKAKPFCKNADAKFKGRFRSSLVFYRDILIHSKKYYKIEDFNAIIDVIVQEKLLVPTIDPLPKIDMNEVESYALQAFEQGSLNFKK</sequence>
<dbReference type="PATRIC" id="fig|28037.216.peg.1767"/>
<accession>A0A0F2DXM7</accession>
<dbReference type="Proteomes" id="UP000033489">
    <property type="component" value="Unassembled WGS sequence"/>
</dbReference>
<reference evidence="1 2" key="1">
    <citation type="submission" date="2015-02" db="EMBL/GenBank/DDBJ databases">
        <title>Evolution of amylase-binding proteins of oral streptococcal species.</title>
        <authorList>
            <person name="Haase E.M."/>
        </authorList>
    </citation>
    <scope>NUCLEOTIDE SEQUENCE [LARGE SCALE GENOMIC DNA]</scope>
    <source>
        <strain evidence="1 2">UC921A</strain>
    </source>
</reference>
<evidence type="ECO:0000313" key="1">
    <source>
        <dbReference type="EMBL" id="KJQ74276.1"/>
    </source>
</evidence>
<dbReference type="EMBL" id="JYGT01000010">
    <property type="protein sequence ID" value="KJQ74276.1"/>
    <property type="molecule type" value="Genomic_DNA"/>
</dbReference>
<dbReference type="AlphaFoldDB" id="A0A0F2DXM7"/>
<organism evidence="1 2">
    <name type="scientific">Streptococcus infantis</name>
    <dbReference type="NCBI Taxonomy" id="68892"/>
    <lineage>
        <taxon>Bacteria</taxon>
        <taxon>Bacillati</taxon>
        <taxon>Bacillota</taxon>
        <taxon>Bacilli</taxon>
        <taxon>Lactobacillales</taxon>
        <taxon>Streptococcaceae</taxon>
        <taxon>Streptococcus</taxon>
    </lineage>
</organism>
<comment type="caution">
    <text evidence="1">The sequence shown here is derived from an EMBL/GenBank/DDBJ whole genome shotgun (WGS) entry which is preliminary data.</text>
</comment>
<name>A0A0F2DXM7_9STRE</name>
<gene>
    <name evidence="1" type="ORF">TZ94_01798</name>
</gene>
<evidence type="ECO:0000313" key="2">
    <source>
        <dbReference type="Proteomes" id="UP000033489"/>
    </source>
</evidence>
<dbReference type="OrthoDB" id="2220384at2"/>
<proteinExistence type="predicted"/>
<protein>
    <submittedName>
        <fullName evidence="1">Uncharacterized protein</fullName>
    </submittedName>
</protein>